<reference evidence="1" key="2">
    <citation type="submission" date="2021-04" db="EMBL/GenBank/DDBJ databases">
        <authorList>
            <person name="Liu J."/>
        </authorList>
    </citation>
    <scope>NUCLEOTIDE SEQUENCE</scope>
    <source>
        <strain evidence="1">BAD-6</strain>
    </source>
</reference>
<dbReference type="Gene3D" id="3.40.50.450">
    <property type="match status" value="1"/>
</dbReference>
<proteinExistence type="predicted"/>
<dbReference type="AlphaFoldDB" id="A0A8J8B026"/>
<comment type="caution">
    <text evidence="1">The sequence shown here is derived from an EMBL/GenBank/DDBJ whole genome shotgun (WGS) entry which is preliminary data.</text>
</comment>
<name>A0A8J8B026_9FIRM</name>
<dbReference type="Proteomes" id="UP000675664">
    <property type="component" value="Unassembled WGS sequence"/>
</dbReference>
<dbReference type="PANTHER" id="PTHR38440">
    <property type="entry name" value="UPF0398 PROTEIN YPSA"/>
    <property type="match status" value="1"/>
</dbReference>
<evidence type="ECO:0000313" key="1">
    <source>
        <dbReference type="EMBL" id="MBR0596422.1"/>
    </source>
</evidence>
<dbReference type="SUPFAM" id="SSF102405">
    <property type="entry name" value="MCP/YpsA-like"/>
    <property type="match status" value="1"/>
</dbReference>
<dbReference type="EMBL" id="JAGSND010000001">
    <property type="protein sequence ID" value="MBR0596422.1"/>
    <property type="molecule type" value="Genomic_DNA"/>
</dbReference>
<dbReference type="Pfam" id="PF06908">
    <property type="entry name" value="YpsA"/>
    <property type="match status" value="1"/>
</dbReference>
<gene>
    <name evidence="1" type="ORF">KCX82_00900</name>
</gene>
<accession>A0A8J8B026</accession>
<keyword evidence="2" id="KW-1185">Reference proteome</keyword>
<organism evidence="1 2">
    <name type="scientific">Sinanaerobacter chloroacetimidivorans</name>
    <dbReference type="NCBI Taxonomy" id="2818044"/>
    <lineage>
        <taxon>Bacteria</taxon>
        <taxon>Bacillati</taxon>
        <taxon>Bacillota</taxon>
        <taxon>Clostridia</taxon>
        <taxon>Peptostreptococcales</taxon>
        <taxon>Anaerovoracaceae</taxon>
        <taxon>Sinanaerobacter</taxon>
    </lineage>
</organism>
<sequence>MEKRSTCCFTGHRPRSLPWGNNEQDLRCVHLKVLLRQEIQRLITKNNVTHFISGMAIGTDLIAAEVVLELKKQYQKITLESAIPHEEQAAHWAVAQREKYYDIASRCDTETMIQGMYTPDCFRKRNQYMVEHSAYVIAVWNGKPSGTSQTVMLAREKNRFLTMINPKTLEITRVNQLHMAQE</sequence>
<evidence type="ECO:0000313" key="2">
    <source>
        <dbReference type="Proteomes" id="UP000675664"/>
    </source>
</evidence>
<reference evidence="1" key="1">
    <citation type="submission" date="2021-04" db="EMBL/GenBank/DDBJ databases">
        <title>Sinoanaerobacter chloroacetimidivorans sp. nov., an obligate anaerobic bacterium isolated from anaerobic sludge.</title>
        <authorList>
            <person name="Bao Y."/>
        </authorList>
    </citation>
    <scope>NUCLEOTIDE SEQUENCE</scope>
    <source>
        <strain evidence="1">BAD-6</strain>
    </source>
</reference>
<dbReference type="PANTHER" id="PTHR38440:SF1">
    <property type="entry name" value="UPF0398 PROTEIN SPR0331"/>
    <property type="match status" value="1"/>
</dbReference>
<dbReference type="InterPro" id="IPR010697">
    <property type="entry name" value="YspA"/>
</dbReference>
<protein>
    <submittedName>
        <fullName evidence="1">DUF1273 family protein</fullName>
    </submittedName>
</protein>